<feature type="region of interest" description="Disordered" evidence="1">
    <location>
        <begin position="31"/>
        <end position="86"/>
    </location>
</feature>
<protein>
    <submittedName>
        <fullName evidence="2">Uncharacterized protein</fullName>
    </submittedName>
</protein>
<dbReference type="Proteomes" id="UP001165079">
    <property type="component" value="Unassembled WGS sequence"/>
</dbReference>
<evidence type="ECO:0000313" key="3">
    <source>
        <dbReference type="Proteomes" id="UP001165079"/>
    </source>
</evidence>
<evidence type="ECO:0000313" key="2">
    <source>
        <dbReference type="EMBL" id="GLZ79224.1"/>
    </source>
</evidence>
<name>A0A9W6SNQ2_9ACTN</name>
<dbReference type="AlphaFoldDB" id="A0A9W6SNQ2"/>
<evidence type="ECO:0000256" key="1">
    <source>
        <dbReference type="SAM" id="MobiDB-lite"/>
    </source>
</evidence>
<reference evidence="2" key="1">
    <citation type="submission" date="2023-03" db="EMBL/GenBank/DDBJ databases">
        <title>Actinorhabdospora filicis NBRC 111898.</title>
        <authorList>
            <person name="Ichikawa N."/>
            <person name="Sato H."/>
            <person name="Tonouchi N."/>
        </authorList>
    </citation>
    <scope>NUCLEOTIDE SEQUENCE</scope>
    <source>
        <strain evidence="2">NBRC 111898</strain>
    </source>
</reference>
<gene>
    <name evidence="2" type="ORF">Afil01_40310</name>
</gene>
<comment type="caution">
    <text evidence="2">The sequence shown here is derived from an EMBL/GenBank/DDBJ whole genome shotgun (WGS) entry which is preliminary data.</text>
</comment>
<proteinExistence type="predicted"/>
<accession>A0A9W6SNQ2</accession>
<organism evidence="2 3">
    <name type="scientific">Actinorhabdospora filicis</name>
    <dbReference type="NCBI Taxonomy" id="1785913"/>
    <lineage>
        <taxon>Bacteria</taxon>
        <taxon>Bacillati</taxon>
        <taxon>Actinomycetota</taxon>
        <taxon>Actinomycetes</taxon>
        <taxon>Micromonosporales</taxon>
        <taxon>Micromonosporaceae</taxon>
        <taxon>Actinorhabdospora</taxon>
    </lineage>
</organism>
<keyword evidence="3" id="KW-1185">Reference proteome</keyword>
<dbReference type="EMBL" id="BSTX01000002">
    <property type="protein sequence ID" value="GLZ79224.1"/>
    <property type="molecule type" value="Genomic_DNA"/>
</dbReference>
<sequence>MTAASDARRRADVNLTYASFFSAPPTGLADGFGPKDALPRGGFTPGTWFPGSPGRAIRRRPPPAPYGRRYTGSLSAAPYRTGGENY</sequence>